<dbReference type="Gene3D" id="1.10.472.10">
    <property type="entry name" value="Cyclin-like"/>
    <property type="match status" value="1"/>
</dbReference>
<dbReference type="EMBL" id="KZ819325">
    <property type="protein sequence ID" value="PWN21614.1"/>
    <property type="molecule type" value="Genomic_DNA"/>
</dbReference>
<dbReference type="GO" id="GO:0005634">
    <property type="term" value="C:nucleus"/>
    <property type="evidence" value="ECO:0007669"/>
    <property type="project" value="TreeGrafter"/>
</dbReference>
<dbReference type="SUPFAM" id="SSF47954">
    <property type="entry name" value="Cyclin-like"/>
    <property type="match status" value="1"/>
</dbReference>
<feature type="non-terminal residue" evidence="1">
    <location>
        <position position="1"/>
    </location>
</feature>
<dbReference type="PANTHER" id="PTHR15615">
    <property type="match status" value="1"/>
</dbReference>
<dbReference type="InterPro" id="IPR036915">
    <property type="entry name" value="Cyclin-like_sf"/>
</dbReference>
<dbReference type="InterPro" id="IPR013922">
    <property type="entry name" value="Cyclin_PHO80-like"/>
</dbReference>
<reference evidence="1 2" key="1">
    <citation type="journal article" date="2018" name="Mol. Biol. Evol.">
        <title>Broad Genomic Sampling Reveals a Smut Pathogenic Ancestry of the Fungal Clade Ustilaginomycotina.</title>
        <authorList>
            <person name="Kijpornyongpan T."/>
            <person name="Mondo S.J."/>
            <person name="Barry K."/>
            <person name="Sandor L."/>
            <person name="Lee J."/>
            <person name="Lipzen A."/>
            <person name="Pangilinan J."/>
            <person name="LaButti K."/>
            <person name="Hainaut M."/>
            <person name="Henrissat B."/>
            <person name="Grigoriev I.V."/>
            <person name="Spatafora J.W."/>
            <person name="Aime M.C."/>
        </authorList>
    </citation>
    <scope>NUCLEOTIDE SEQUENCE [LARGE SCALE GENOMIC DNA]</scope>
    <source>
        <strain evidence="1 2">MCA 4718</strain>
    </source>
</reference>
<organism evidence="1 2">
    <name type="scientific">Pseudomicrostroma glucosiphilum</name>
    <dbReference type="NCBI Taxonomy" id="1684307"/>
    <lineage>
        <taxon>Eukaryota</taxon>
        <taxon>Fungi</taxon>
        <taxon>Dikarya</taxon>
        <taxon>Basidiomycota</taxon>
        <taxon>Ustilaginomycotina</taxon>
        <taxon>Exobasidiomycetes</taxon>
        <taxon>Microstromatales</taxon>
        <taxon>Microstromatales incertae sedis</taxon>
        <taxon>Pseudomicrostroma</taxon>
    </lineage>
</organism>
<dbReference type="GO" id="GO:0016538">
    <property type="term" value="F:cyclin-dependent protein serine/threonine kinase regulator activity"/>
    <property type="evidence" value="ECO:0007669"/>
    <property type="project" value="TreeGrafter"/>
</dbReference>
<keyword evidence="2" id="KW-1185">Reference proteome</keyword>
<evidence type="ECO:0000313" key="2">
    <source>
        <dbReference type="Proteomes" id="UP000245942"/>
    </source>
</evidence>
<dbReference type="CDD" id="cd20557">
    <property type="entry name" value="CYCLIN_ScPCL1-like"/>
    <property type="match status" value="1"/>
</dbReference>
<proteinExistence type="predicted"/>
<sequence length="72" mass="8280">PLLCSRRIFLASIMVAAKFLQDKTFSNRAWSKITGLPVKELANVEREFLAGIQWDLNVKDEEWKAWTARLAS</sequence>
<dbReference type="STRING" id="1684307.A0A316U9X0"/>
<dbReference type="AlphaFoldDB" id="A0A316U9X0"/>
<dbReference type="GO" id="GO:0019901">
    <property type="term" value="F:protein kinase binding"/>
    <property type="evidence" value="ECO:0007669"/>
    <property type="project" value="InterPro"/>
</dbReference>
<evidence type="ECO:0000313" key="1">
    <source>
        <dbReference type="EMBL" id="PWN21614.1"/>
    </source>
</evidence>
<dbReference type="GeneID" id="37011700"/>
<dbReference type="GO" id="GO:0000307">
    <property type="term" value="C:cyclin-dependent protein kinase holoenzyme complex"/>
    <property type="evidence" value="ECO:0007669"/>
    <property type="project" value="TreeGrafter"/>
</dbReference>
<dbReference type="RefSeq" id="XP_025348774.1">
    <property type="nucleotide sequence ID" value="XM_025489966.1"/>
</dbReference>
<dbReference type="Proteomes" id="UP000245942">
    <property type="component" value="Unassembled WGS sequence"/>
</dbReference>
<name>A0A316U9X0_9BASI</name>
<protein>
    <submittedName>
        <fullName evidence="1">Cyclin-domain-containing protein</fullName>
    </submittedName>
</protein>
<dbReference type="Pfam" id="PF08613">
    <property type="entry name" value="Cyclin"/>
    <property type="match status" value="1"/>
</dbReference>
<dbReference type="OrthoDB" id="286814at2759"/>
<dbReference type="PANTHER" id="PTHR15615:SF36">
    <property type="entry name" value="PHO85 CYCLIN-5"/>
    <property type="match status" value="1"/>
</dbReference>
<gene>
    <name evidence="1" type="ORF">BCV69DRAFT_238666</name>
</gene>
<feature type="non-terminal residue" evidence="1">
    <location>
        <position position="72"/>
    </location>
</feature>
<accession>A0A316U9X0</accession>